<feature type="transmembrane region" description="Helical" evidence="2">
    <location>
        <begin position="110"/>
        <end position="132"/>
    </location>
</feature>
<accession>A0ABR4C932</accession>
<keyword evidence="2" id="KW-0472">Membrane</keyword>
<protein>
    <recommendedName>
        <fullName evidence="5">MARVEL domain-containing protein</fullName>
    </recommendedName>
</protein>
<name>A0ABR4C932_9HELO</name>
<evidence type="ECO:0008006" key="5">
    <source>
        <dbReference type="Google" id="ProtNLM"/>
    </source>
</evidence>
<dbReference type="EMBL" id="JAZHXI010000011">
    <property type="protein sequence ID" value="KAL2066410.1"/>
    <property type="molecule type" value="Genomic_DNA"/>
</dbReference>
<feature type="transmembrane region" description="Helical" evidence="2">
    <location>
        <begin position="182"/>
        <end position="204"/>
    </location>
</feature>
<comment type="caution">
    <text evidence="3">The sequence shown here is derived from an EMBL/GenBank/DDBJ whole genome shotgun (WGS) entry which is preliminary data.</text>
</comment>
<proteinExistence type="predicted"/>
<gene>
    <name evidence="3" type="ORF">VTL71DRAFT_2481</name>
</gene>
<evidence type="ECO:0000256" key="2">
    <source>
        <dbReference type="SAM" id="Phobius"/>
    </source>
</evidence>
<organism evidence="3 4">
    <name type="scientific">Oculimacula yallundae</name>
    <dbReference type="NCBI Taxonomy" id="86028"/>
    <lineage>
        <taxon>Eukaryota</taxon>
        <taxon>Fungi</taxon>
        <taxon>Dikarya</taxon>
        <taxon>Ascomycota</taxon>
        <taxon>Pezizomycotina</taxon>
        <taxon>Leotiomycetes</taxon>
        <taxon>Helotiales</taxon>
        <taxon>Ploettnerulaceae</taxon>
        <taxon>Oculimacula</taxon>
    </lineage>
</organism>
<feature type="transmembrane region" description="Helical" evidence="2">
    <location>
        <begin position="224"/>
        <end position="245"/>
    </location>
</feature>
<dbReference type="Proteomes" id="UP001595075">
    <property type="component" value="Unassembled WGS sequence"/>
</dbReference>
<evidence type="ECO:0000256" key="1">
    <source>
        <dbReference type="SAM" id="MobiDB-lite"/>
    </source>
</evidence>
<feature type="transmembrane region" description="Helical" evidence="2">
    <location>
        <begin position="138"/>
        <end position="161"/>
    </location>
</feature>
<feature type="region of interest" description="Disordered" evidence="1">
    <location>
        <begin position="1"/>
        <end position="76"/>
    </location>
</feature>
<evidence type="ECO:0000313" key="3">
    <source>
        <dbReference type="EMBL" id="KAL2066410.1"/>
    </source>
</evidence>
<keyword evidence="2" id="KW-0812">Transmembrane</keyword>
<keyword evidence="4" id="KW-1185">Reference proteome</keyword>
<sequence length="282" mass="31510">MPPKFAWPFKRIVEEQDQDQERDQERDQDRNQCHDLEQKAPQQHHHHPPSQIDLPTPDLPTPSTPPPDKERKPTPIPTVVAQDTKLTPYAFNDIVDKPPLQPAPILWTQLILRSIALTASISALAVAVVVTTGNGGRAWIPVFVNSITTTLLSTFDILSLLSTHLPRSIQCVKIPRLHPIALTVADLLVVSLSTWNFVVLFLGIWEGGEGSVVILYDVETEKAVEMWIAVGVGFIHALLFVFDCIDCCSARSLNSRVDEVSFRRKERGASRVGDDVFEMDWG</sequence>
<feature type="compositionally biased region" description="Basic and acidic residues" evidence="1">
    <location>
        <begin position="11"/>
        <end position="38"/>
    </location>
</feature>
<evidence type="ECO:0000313" key="4">
    <source>
        <dbReference type="Proteomes" id="UP001595075"/>
    </source>
</evidence>
<keyword evidence="2" id="KW-1133">Transmembrane helix</keyword>
<feature type="compositionally biased region" description="Pro residues" evidence="1">
    <location>
        <begin position="57"/>
        <end position="66"/>
    </location>
</feature>
<reference evidence="3 4" key="1">
    <citation type="journal article" date="2024" name="Commun. Biol.">
        <title>Comparative genomic analysis of thermophilic fungi reveals convergent evolutionary adaptations and gene losses.</title>
        <authorList>
            <person name="Steindorff A.S."/>
            <person name="Aguilar-Pontes M.V."/>
            <person name="Robinson A.J."/>
            <person name="Andreopoulos B."/>
            <person name="LaButti K."/>
            <person name="Kuo A."/>
            <person name="Mondo S."/>
            <person name="Riley R."/>
            <person name="Otillar R."/>
            <person name="Haridas S."/>
            <person name="Lipzen A."/>
            <person name="Grimwood J."/>
            <person name="Schmutz J."/>
            <person name="Clum A."/>
            <person name="Reid I.D."/>
            <person name="Moisan M.C."/>
            <person name="Butler G."/>
            <person name="Nguyen T.T.M."/>
            <person name="Dewar K."/>
            <person name="Conant G."/>
            <person name="Drula E."/>
            <person name="Henrissat B."/>
            <person name="Hansel C."/>
            <person name="Singer S."/>
            <person name="Hutchinson M.I."/>
            <person name="de Vries R.P."/>
            <person name="Natvig D.O."/>
            <person name="Powell A.J."/>
            <person name="Tsang A."/>
            <person name="Grigoriev I.V."/>
        </authorList>
    </citation>
    <scope>NUCLEOTIDE SEQUENCE [LARGE SCALE GENOMIC DNA]</scope>
    <source>
        <strain evidence="3 4">CBS 494.80</strain>
    </source>
</reference>